<dbReference type="PANTHER" id="PTHR21581">
    <property type="entry name" value="D-ALANYL-D-ALANINE CARBOXYPEPTIDASE"/>
    <property type="match status" value="1"/>
</dbReference>
<evidence type="ECO:0000313" key="19">
    <source>
        <dbReference type="Proteomes" id="UP000626148"/>
    </source>
</evidence>
<evidence type="ECO:0000256" key="13">
    <source>
        <dbReference type="PIRSR" id="PIRSR618044-1"/>
    </source>
</evidence>
<evidence type="ECO:0000256" key="8">
    <source>
        <dbReference type="ARBA" id="ARBA00022801"/>
    </source>
</evidence>
<evidence type="ECO:0000256" key="9">
    <source>
        <dbReference type="ARBA" id="ARBA00022960"/>
    </source>
</evidence>
<evidence type="ECO:0000256" key="11">
    <source>
        <dbReference type="ARBA" id="ARBA00023316"/>
    </source>
</evidence>
<feature type="active site" evidence="13">
    <location>
        <position position="129"/>
    </location>
</feature>
<feature type="chain" id="PRO_5037893013" description="serine-type D-Ala-D-Ala carboxypeptidase" evidence="16">
    <location>
        <begin position="31"/>
        <end position="393"/>
    </location>
</feature>
<keyword evidence="9" id="KW-0133">Cell shape</keyword>
<keyword evidence="19" id="KW-1185">Reference proteome</keyword>
<evidence type="ECO:0000259" key="17">
    <source>
        <dbReference type="SMART" id="SM00936"/>
    </source>
</evidence>
<reference evidence="18" key="2">
    <citation type="submission" date="2020-09" db="EMBL/GenBank/DDBJ databases">
        <authorList>
            <person name="Sun Q."/>
            <person name="Kim S."/>
        </authorList>
    </citation>
    <scope>NUCLEOTIDE SEQUENCE</scope>
    <source>
        <strain evidence="18">KCTC 22169</strain>
    </source>
</reference>
<dbReference type="AlphaFoldDB" id="A0A918KNH0"/>
<organism evidence="18 19">
    <name type="scientific">Saccharospirillum salsuginis</name>
    <dbReference type="NCBI Taxonomy" id="418750"/>
    <lineage>
        <taxon>Bacteria</taxon>
        <taxon>Pseudomonadati</taxon>
        <taxon>Pseudomonadota</taxon>
        <taxon>Gammaproteobacteria</taxon>
        <taxon>Oceanospirillales</taxon>
        <taxon>Saccharospirillaceae</taxon>
        <taxon>Saccharospirillum</taxon>
    </lineage>
</organism>
<evidence type="ECO:0000256" key="7">
    <source>
        <dbReference type="ARBA" id="ARBA00022729"/>
    </source>
</evidence>
<feature type="signal peptide" evidence="16">
    <location>
        <begin position="1"/>
        <end position="30"/>
    </location>
</feature>
<comment type="similarity">
    <text evidence="3 15">Belongs to the peptidase S11 family.</text>
</comment>
<comment type="pathway">
    <text evidence="2">Cell wall biogenesis; peptidoglycan biosynthesis.</text>
</comment>
<evidence type="ECO:0000313" key="18">
    <source>
        <dbReference type="EMBL" id="GGX69604.1"/>
    </source>
</evidence>
<dbReference type="GO" id="GO:0008360">
    <property type="term" value="P:regulation of cell shape"/>
    <property type="evidence" value="ECO:0007669"/>
    <property type="project" value="UniProtKB-KW"/>
</dbReference>
<evidence type="ECO:0000256" key="15">
    <source>
        <dbReference type="RuleBase" id="RU004016"/>
    </source>
</evidence>
<keyword evidence="8" id="KW-0378">Hydrolase</keyword>
<keyword evidence="5 18" id="KW-0121">Carboxypeptidase</keyword>
<keyword evidence="11" id="KW-0961">Cell wall biogenesis/degradation</keyword>
<dbReference type="EMBL" id="BMXR01000013">
    <property type="protein sequence ID" value="GGX69604.1"/>
    <property type="molecule type" value="Genomic_DNA"/>
</dbReference>
<dbReference type="Proteomes" id="UP000626148">
    <property type="component" value="Unassembled WGS sequence"/>
</dbReference>
<dbReference type="GO" id="GO:0071555">
    <property type="term" value="P:cell wall organization"/>
    <property type="evidence" value="ECO:0007669"/>
    <property type="project" value="UniProtKB-KW"/>
</dbReference>
<evidence type="ECO:0000256" key="12">
    <source>
        <dbReference type="ARBA" id="ARBA00034000"/>
    </source>
</evidence>
<keyword evidence="10" id="KW-0573">Peptidoglycan synthesis</keyword>
<dbReference type="InterPro" id="IPR001967">
    <property type="entry name" value="Peptidase_S11_N"/>
</dbReference>
<dbReference type="InterPro" id="IPR012907">
    <property type="entry name" value="Peptidase_S11_C"/>
</dbReference>
<dbReference type="InterPro" id="IPR018044">
    <property type="entry name" value="Peptidase_S11"/>
</dbReference>
<comment type="function">
    <text evidence="1">Removes C-terminal D-alanyl residues from sugar-peptide cell wall precursors.</text>
</comment>
<dbReference type="SMART" id="SM00936">
    <property type="entry name" value="PBP5_C"/>
    <property type="match status" value="1"/>
</dbReference>
<dbReference type="PRINTS" id="PR00725">
    <property type="entry name" value="DADACBPTASE1"/>
</dbReference>
<protein>
    <recommendedName>
        <fullName evidence="4">serine-type D-Ala-D-Ala carboxypeptidase</fullName>
        <ecNumber evidence="4">3.4.16.4</ecNumber>
    </recommendedName>
</protein>
<evidence type="ECO:0000256" key="2">
    <source>
        <dbReference type="ARBA" id="ARBA00004752"/>
    </source>
</evidence>
<dbReference type="Gene3D" id="2.60.410.10">
    <property type="entry name" value="D-Ala-D-Ala carboxypeptidase, C-terminal domain"/>
    <property type="match status" value="1"/>
</dbReference>
<evidence type="ECO:0000256" key="16">
    <source>
        <dbReference type="SAM" id="SignalP"/>
    </source>
</evidence>
<keyword evidence="7 16" id="KW-0732">Signal</keyword>
<dbReference type="SUPFAM" id="SSF56601">
    <property type="entry name" value="beta-lactamase/transpeptidase-like"/>
    <property type="match status" value="1"/>
</dbReference>
<dbReference type="GO" id="GO:0009002">
    <property type="term" value="F:serine-type D-Ala-D-Ala carboxypeptidase activity"/>
    <property type="evidence" value="ECO:0007669"/>
    <property type="project" value="UniProtKB-EC"/>
</dbReference>
<dbReference type="Pfam" id="PF07943">
    <property type="entry name" value="PBP5_C"/>
    <property type="match status" value="1"/>
</dbReference>
<dbReference type="Pfam" id="PF00768">
    <property type="entry name" value="Peptidase_S11"/>
    <property type="match status" value="1"/>
</dbReference>
<dbReference type="PANTHER" id="PTHR21581:SF6">
    <property type="entry name" value="TRAFFICKING PROTEIN PARTICLE COMPLEX SUBUNIT 12"/>
    <property type="match status" value="1"/>
</dbReference>
<evidence type="ECO:0000256" key="3">
    <source>
        <dbReference type="ARBA" id="ARBA00007164"/>
    </source>
</evidence>
<dbReference type="InterPro" id="IPR037167">
    <property type="entry name" value="Peptidase_S11_C_sf"/>
</dbReference>
<comment type="catalytic activity">
    <reaction evidence="12">
        <text>Preferential cleavage: (Ac)2-L-Lys-D-Ala-|-D-Ala. Also transpeptidation of peptidyl-alanyl moieties that are N-acyl substituents of D-alanine.</text>
        <dbReference type="EC" id="3.4.16.4"/>
    </reaction>
</comment>
<feature type="binding site" evidence="14">
    <location>
        <position position="231"/>
    </location>
    <ligand>
        <name>substrate</name>
    </ligand>
</feature>
<keyword evidence="6" id="KW-0645">Protease</keyword>
<reference evidence="18" key="1">
    <citation type="journal article" date="2014" name="Int. J. Syst. Evol. Microbiol.">
        <title>Complete genome sequence of Corynebacterium casei LMG S-19264T (=DSM 44701T), isolated from a smear-ripened cheese.</title>
        <authorList>
            <consortium name="US DOE Joint Genome Institute (JGI-PGF)"/>
            <person name="Walter F."/>
            <person name="Albersmeier A."/>
            <person name="Kalinowski J."/>
            <person name="Ruckert C."/>
        </authorList>
    </citation>
    <scope>NUCLEOTIDE SEQUENCE</scope>
    <source>
        <strain evidence="18">KCTC 22169</strain>
    </source>
</reference>
<comment type="caution">
    <text evidence="18">The sequence shown here is derived from an EMBL/GenBank/DDBJ whole genome shotgun (WGS) entry which is preliminary data.</text>
</comment>
<sequence length="393" mass="43356">MLNHRFRVSCSRLFAVCITVVASLSMPLAAEPIIPAAPQLAASSYILMDAETGQVLVSENADERLPPASLTKLMTSYIAEREILEGRIGLQDETLISVKAWKTGGSRMFIQEGKMVSIEDLLRGIIVQSGNDASVAMAEHIAGSEDMFAQMMNTYAERLNMENTQYANATGLPADNHYTSAEDLAILARHIIQDNAEFYPIYAERSFTYNGITQANRNSLLGRNPAVDGLKTGHTEEAGYCLAASAEQDGMRLISVVMGTSSEEARAQETQKLLTYGFRYFQTAKVHSGDEALYTARVWAGNSEQVRLGLEEDLKLTIARGAEGDLSTVLNIEPVLKAPIEKGQVLGELLVRQGDEEVTRRPLLALEPIEQAGFFKRIWDYILLFFFNLFNGN</sequence>
<evidence type="ECO:0000256" key="1">
    <source>
        <dbReference type="ARBA" id="ARBA00003217"/>
    </source>
</evidence>
<feature type="domain" description="Peptidase S11 D-Ala-D-Ala carboxypeptidase A C-terminal" evidence="17">
    <location>
        <begin position="281"/>
        <end position="371"/>
    </location>
</feature>
<feature type="active site" description="Acyl-ester intermediate" evidence="13">
    <location>
        <position position="69"/>
    </location>
</feature>
<evidence type="ECO:0000256" key="4">
    <source>
        <dbReference type="ARBA" id="ARBA00012448"/>
    </source>
</evidence>
<dbReference type="SUPFAM" id="SSF69189">
    <property type="entry name" value="Penicillin-binding protein associated domain"/>
    <property type="match status" value="1"/>
</dbReference>
<accession>A0A918KNH0</accession>
<evidence type="ECO:0000256" key="10">
    <source>
        <dbReference type="ARBA" id="ARBA00022984"/>
    </source>
</evidence>
<proteinExistence type="inferred from homology"/>
<dbReference type="GO" id="GO:0006508">
    <property type="term" value="P:proteolysis"/>
    <property type="evidence" value="ECO:0007669"/>
    <property type="project" value="UniProtKB-KW"/>
</dbReference>
<name>A0A918KNH0_9GAMM</name>
<evidence type="ECO:0000256" key="14">
    <source>
        <dbReference type="PIRSR" id="PIRSR618044-2"/>
    </source>
</evidence>
<feature type="active site" description="Proton acceptor" evidence="13">
    <location>
        <position position="72"/>
    </location>
</feature>
<dbReference type="InterPro" id="IPR012338">
    <property type="entry name" value="Beta-lactam/transpept-like"/>
</dbReference>
<evidence type="ECO:0000256" key="6">
    <source>
        <dbReference type="ARBA" id="ARBA00022670"/>
    </source>
</evidence>
<dbReference type="EC" id="3.4.16.4" evidence="4"/>
<evidence type="ECO:0000256" key="5">
    <source>
        <dbReference type="ARBA" id="ARBA00022645"/>
    </source>
</evidence>
<dbReference type="Gene3D" id="3.40.710.10">
    <property type="entry name" value="DD-peptidase/beta-lactamase superfamily"/>
    <property type="match status" value="1"/>
</dbReference>
<dbReference type="InterPro" id="IPR015956">
    <property type="entry name" value="Peniciliin-bd_prot_C_sf"/>
</dbReference>
<gene>
    <name evidence="18" type="primary">dacC</name>
    <name evidence="18" type="ORF">GCM10007392_41500</name>
</gene>
<dbReference type="GO" id="GO:0009252">
    <property type="term" value="P:peptidoglycan biosynthetic process"/>
    <property type="evidence" value="ECO:0007669"/>
    <property type="project" value="UniProtKB-KW"/>
</dbReference>